<dbReference type="AlphaFoldDB" id="A0A2V2ULS3"/>
<gene>
    <name evidence="1" type="ORF">C4B63_249g30</name>
</gene>
<reference evidence="1 2" key="1">
    <citation type="journal article" date="2018" name="Microb. Genom.">
        <title>Expanding an expanded genome: long-read sequencing of Trypanosoma cruzi.</title>
        <authorList>
            <person name="Berna L."/>
            <person name="Rodriguez M."/>
            <person name="Chiribao M.L."/>
            <person name="Parodi-Talice A."/>
            <person name="Pita S."/>
            <person name="Rijo G."/>
            <person name="Alvarez-Valin F."/>
            <person name="Robello C."/>
        </authorList>
    </citation>
    <scope>NUCLEOTIDE SEQUENCE [LARGE SCALE GENOMIC DNA]</scope>
    <source>
        <strain evidence="1 2">Dm28c</strain>
    </source>
</reference>
<sequence length="165" mass="19025">MGYHIGKTQFGKWAYRVTLLWLACATPCRGMWRRRWCRSSRCGAWHTCRTARNVMASLHCSGFHNEDAMVAWVLENELKYKPMVYVKVLPCHFHDARNGTGHSQVVPTSMCVHHVAGGRLRCTDGAFRQRHIACRPCGTCLRRRDIPVVRLTNGRNDLFSVYVEF</sequence>
<protein>
    <submittedName>
        <fullName evidence="1">Putative UDP-Gal or UDP-GlcNAc-dependent glycosyltransferase</fullName>
    </submittedName>
</protein>
<proteinExistence type="predicted"/>
<dbReference type="VEuPathDB" id="TriTrypDB:C3747_173g89"/>
<keyword evidence="1" id="KW-0808">Transferase</keyword>
<evidence type="ECO:0000313" key="1">
    <source>
        <dbReference type="EMBL" id="PWU84176.1"/>
    </source>
</evidence>
<comment type="caution">
    <text evidence="1">The sequence shown here is derived from an EMBL/GenBank/DDBJ whole genome shotgun (WGS) entry which is preliminary data.</text>
</comment>
<dbReference type="GO" id="GO:0016740">
    <property type="term" value="F:transferase activity"/>
    <property type="evidence" value="ECO:0007669"/>
    <property type="project" value="UniProtKB-KW"/>
</dbReference>
<dbReference type="VEuPathDB" id="TriTrypDB:ECC02_010729"/>
<organism evidence="1 2">
    <name type="scientific">Trypanosoma cruzi</name>
    <dbReference type="NCBI Taxonomy" id="5693"/>
    <lineage>
        <taxon>Eukaryota</taxon>
        <taxon>Discoba</taxon>
        <taxon>Euglenozoa</taxon>
        <taxon>Kinetoplastea</taxon>
        <taxon>Metakinetoplastina</taxon>
        <taxon>Trypanosomatida</taxon>
        <taxon>Trypanosomatidae</taxon>
        <taxon>Trypanosoma</taxon>
        <taxon>Schizotrypanum</taxon>
    </lineage>
</organism>
<dbReference type="EMBL" id="PRFA01000249">
    <property type="protein sequence ID" value="PWU84176.1"/>
    <property type="molecule type" value="Genomic_DNA"/>
</dbReference>
<dbReference type="VEuPathDB" id="TriTrypDB:Tc_MARK_6706"/>
<dbReference type="Proteomes" id="UP000246121">
    <property type="component" value="Unassembled WGS sequence"/>
</dbReference>
<dbReference type="VEuPathDB" id="TriTrypDB:C4B63_249g30"/>
<accession>A0A2V2ULS3</accession>
<name>A0A2V2ULS3_TRYCR</name>
<evidence type="ECO:0000313" key="2">
    <source>
        <dbReference type="Proteomes" id="UP000246121"/>
    </source>
</evidence>